<dbReference type="AlphaFoldDB" id="A0A157T621"/>
<accession>A0A157T621</accession>
<evidence type="ECO:0000313" key="3">
    <source>
        <dbReference type="Proteomes" id="UP000076770"/>
    </source>
</evidence>
<dbReference type="Pfam" id="PF21948">
    <property type="entry name" value="LplA-B_cat"/>
    <property type="match status" value="1"/>
</dbReference>
<name>A0A157T621_SACSO</name>
<organism evidence="2 3">
    <name type="scientific">Saccharolobus solfataricus</name>
    <name type="common">Sulfolobus solfataricus</name>
    <dbReference type="NCBI Taxonomy" id="2287"/>
    <lineage>
        <taxon>Archaea</taxon>
        <taxon>Thermoproteota</taxon>
        <taxon>Thermoprotei</taxon>
        <taxon>Sulfolobales</taxon>
        <taxon>Sulfolobaceae</taxon>
        <taxon>Saccharolobus</taxon>
    </lineage>
</organism>
<keyword evidence="2" id="KW-0436">Ligase</keyword>
<dbReference type="GO" id="GO:0016874">
    <property type="term" value="F:ligase activity"/>
    <property type="evidence" value="ECO:0007669"/>
    <property type="project" value="UniProtKB-KW"/>
</dbReference>
<dbReference type="Gene3D" id="3.30.930.10">
    <property type="entry name" value="Bira Bifunctional Protein, Domain 2"/>
    <property type="match status" value="1"/>
</dbReference>
<dbReference type="Proteomes" id="UP000076770">
    <property type="component" value="Chromosome i"/>
</dbReference>
<protein>
    <submittedName>
        <fullName evidence="2">Ligase</fullName>
    </submittedName>
</protein>
<dbReference type="CDD" id="cd16443">
    <property type="entry name" value="LplA"/>
    <property type="match status" value="1"/>
</dbReference>
<dbReference type="EMBL" id="LT549890">
    <property type="protein sequence ID" value="SAI86805.1"/>
    <property type="molecule type" value="Genomic_DNA"/>
</dbReference>
<feature type="domain" description="BPL/LPL catalytic" evidence="1">
    <location>
        <begin position="30"/>
        <end position="231"/>
    </location>
</feature>
<dbReference type="PATRIC" id="fig|2287.9.peg.3417"/>
<dbReference type="InterPro" id="IPR050664">
    <property type="entry name" value="Octanoyltrans_LipM/LipL"/>
</dbReference>
<dbReference type="PANTHER" id="PTHR43679:SF2">
    <property type="entry name" value="OCTANOYL-[GCVH]:PROTEIN N-OCTANOYLTRANSFERASE"/>
    <property type="match status" value="1"/>
</dbReference>
<evidence type="ECO:0000259" key="1">
    <source>
        <dbReference type="PROSITE" id="PS51733"/>
    </source>
</evidence>
<sequence length="264" mass="29593">MKMLRIIVDGPRDPYYNMAIDEAIMLTRNSVNYDTLRLYMWSPSGVSLGRGQNANAAYLDNIKELGFKLVRRPTGGGALLHPEDNEITYSVVLSASNTIAKLSVDESAVEIAKGILYTLQILGENVDIRGLGDMKKHDLCYLRSGSSDVIVAGRKISGSAQVRDDKALLQHGTLLLRFEPEIWLKVIRAPGVTEEFLKSRIVGLFEFMEVEIDQIFDAMIKGFSKALNEIDVFMGSLTPKEIKLSNKLYKEKYSNEKWNLLGIQ</sequence>
<dbReference type="PROSITE" id="PS51733">
    <property type="entry name" value="BPL_LPL_CATALYTIC"/>
    <property type="match status" value="1"/>
</dbReference>
<reference evidence="3" key="1">
    <citation type="submission" date="2016-04" db="EMBL/GenBank/DDBJ databases">
        <authorList>
            <person name="Shah S.A."/>
            <person name="Garrett R.A."/>
        </authorList>
    </citation>
    <scope>NUCLEOTIDE SEQUENCE [LARGE SCALE GENOMIC DNA]</scope>
    <source>
        <strain evidence="3">ATCC 35091 / DSM 1616 / JCM 8930 / NBRC 15331 / P1</strain>
    </source>
</reference>
<dbReference type="SUPFAM" id="SSF55681">
    <property type="entry name" value="Class II aaRS and biotin synthetases"/>
    <property type="match status" value="1"/>
</dbReference>
<evidence type="ECO:0000313" key="2">
    <source>
        <dbReference type="EMBL" id="SAI86805.1"/>
    </source>
</evidence>
<dbReference type="InterPro" id="IPR004143">
    <property type="entry name" value="BPL_LPL_catalytic"/>
</dbReference>
<proteinExistence type="predicted"/>
<dbReference type="PANTHER" id="PTHR43679">
    <property type="entry name" value="OCTANOYLTRANSFERASE LIPM-RELATED"/>
    <property type="match status" value="1"/>
</dbReference>
<gene>
    <name evidence="2" type="ORF">SSOP1_3251</name>
</gene>
<dbReference type="InterPro" id="IPR045864">
    <property type="entry name" value="aa-tRNA-synth_II/BPL/LPL"/>
</dbReference>